<dbReference type="PIRSF" id="PIRSF004919">
    <property type="entry name" value="TldD"/>
    <property type="match status" value="1"/>
</dbReference>
<dbReference type="InterPro" id="IPR002510">
    <property type="entry name" value="Metalloprtase-TldD/E_N"/>
</dbReference>
<evidence type="ECO:0000259" key="7">
    <source>
        <dbReference type="Pfam" id="PF19290"/>
    </source>
</evidence>
<dbReference type="eggNOG" id="arCOG00321">
    <property type="taxonomic scope" value="Archaea"/>
</dbReference>
<dbReference type="InterPro" id="IPR035068">
    <property type="entry name" value="TldD/PmbA_N"/>
</dbReference>
<evidence type="ECO:0000313" key="9">
    <source>
        <dbReference type="Proteomes" id="UP000000752"/>
    </source>
</evidence>
<dbReference type="EnsemblBacteria" id="BAA29318">
    <property type="protein sequence ID" value="BAA29318"/>
    <property type="gene ID" value="BAA29318"/>
</dbReference>
<dbReference type="Pfam" id="PF01523">
    <property type="entry name" value="PmbA_TldD_1st"/>
    <property type="match status" value="1"/>
</dbReference>
<evidence type="ECO:0000256" key="4">
    <source>
        <dbReference type="ARBA" id="ARBA00023049"/>
    </source>
</evidence>
<dbReference type="AlphaFoldDB" id="O57984"/>
<dbReference type="GO" id="GO:0005829">
    <property type="term" value="C:cytosol"/>
    <property type="evidence" value="ECO:0007669"/>
    <property type="project" value="TreeGrafter"/>
</dbReference>
<dbReference type="EMBL" id="BA000001">
    <property type="protein sequence ID" value="BAA29318.1"/>
    <property type="molecule type" value="Genomic_DNA"/>
</dbReference>
<protein>
    <submittedName>
        <fullName evidence="8">504aa long hypothetical tldd protein</fullName>
    </submittedName>
</protein>
<dbReference type="InterPro" id="IPR025502">
    <property type="entry name" value="TldD"/>
</dbReference>
<keyword evidence="4" id="KW-0482">Metalloprotease</keyword>
<evidence type="ECO:0000259" key="6">
    <source>
        <dbReference type="Pfam" id="PF19289"/>
    </source>
</evidence>
<accession>O57984</accession>
<feature type="domain" description="Metalloprotease TldD/E N-terminal" evidence="5">
    <location>
        <begin position="72"/>
        <end position="132"/>
    </location>
</feature>
<dbReference type="InterPro" id="IPR045569">
    <property type="entry name" value="Metalloprtase-TldD/E_C"/>
</dbReference>
<feature type="domain" description="Metalloprotease TldD/E central" evidence="7">
    <location>
        <begin position="158"/>
        <end position="264"/>
    </location>
</feature>
<dbReference type="PANTHER" id="PTHR30624:SF0">
    <property type="entry name" value="METALLOPROTEASE SLR0863"/>
    <property type="match status" value="1"/>
</dbReference>
<evidence type="ECO:0000313" key="8">
    <source>
        <dbReference type="EMBL" id="BAA29318.1"/>
    </source>
</evidence>
<evidence type="ECO:0000259" key="5">
    <source>
        <dbReference type="Pfam" id="PF01523"/>
    </source>
</evidence>
<comment type="similarity">
    <text evidence="1">Belongs to the peptidase U62 family.</text>
</comment>
<dbReference type="Proteomes" id="UP000000752">
    <property type="component" value="Chromosome"/>
</dbReference>
<evidence type="ECO:0000256" key="2">
    <source>
        <dbReference type="ARBA" id="ARBA00022670"/>
    </source>
</evidence>
<gene>
    <name evidence="8" type="ordered locus">PH0246</name>
</gene>
<keyword evidence="3" id="KW-0378">Hydrolase</keyword>
<dbReference type="Pfam" id="PF19290">
    <property type="entry name" value="PmbA_TldD_2nd"/>
    <property type="match status" value="1"/>
</dbReference>
<name>O57984_PYRHO</name>
<dbReference type="PIR" id="G71248">
    <property type="entry name" value="G71248"/>
</dbReference>
<evidence type="ECO:0000256" key="3">
    <source>
        <dbReference type="ARBA" id="ARBA00022801"/>
    </source>
</evidence>
<dbReference type="Pfam" id="PF19289">
    <property type="entry name" value="PmbA_TldD_3rd"/>
    <property type="match status" value="1"/>
</dbReference>
<organism evidence="8 9">
    <name type="scientific">Pyrococcus horikoshii (strain ATCC 700860 / DSM 12428 / JCM 9974 / NBRC 100139 / OT-3)</name>
    <dbReference type="NCBI Taxonomy" id="70601"/>
    <lineage>
        <taxon>Archaea</taxon>
        <taxon>Methanobacteriati</taxon>
        <taxon>Methanobacteriota</taxon>
        <taxon>Thermococci</taxon>
        <taxon>Thermococcales</taxon>
        <taxon>Thermococcaceae</taxon>
        <taxon>Pyrococcus</taxon>
    </lineage>
</organism>
<dbReference type="Gene3D" id="3.30.2290.10">
    <property type="entry name" value="PmbA/TldD superfamily"/>
    <property type="match status" value="1"/>
</dbReference>
<dbReference type="GO" id="GO:0008237">
    <property type="term" value="F:metallopeptidase activity"/>
    <property type="evidence" value="ECO:0007669"/>
    <property type="project" value="UniProtKB-KW"/>
</dbReference>
<dbReference type="KEGG" id="pho:PH0246"/>
<dbReference type="InterPro" id="IPR036059">
    <property type="entry name" value="TldD/PmbA_sf"/>
</dbReference>
<keyword evidence="2" id="KW-0645">Protease</keyword>
<proteinExistence type="inferred from homology"/>
<dbReference type="STRING" id="70601.gene:9377162"/>
<keyword evidence="9" id="KW-1185">Reference proteome</keyword>
<dbReference type="GO" id="GO:0006508">
    <property type="term" value="P:proteolysis"/>
    <property type="evidence" value="ECO:0007669"/>
    <property type="project" value="UniProtKB-KW"/>
</dbReference>
<reference evidence="8 9" key="1">
    <citation type="journal article" date="1998" name="DNA Res.">
        <title>Complete sequence and gene organization of the genome of a hyper-thermophilic archaebacterium, Pyrococcus horikoshii OT3.</title>
        <authorList>
            <person name="Kawarabayasi Y."/>
            <person name="Sawada M."/>
            <person name="Horikawa H."/>
            <person name="Haikawa Y."/>
            <person name="Hino Y."/>
            <person name="Yamamoto S."/>
            <person name="Sekine M."/>
            <person name="Baba S."/>
            <person name="Kosugi H."/>
            <person name="Hosoyama A."/>
            <person name="Nagai Y."/>
            <person name="Sakai M."/>
            <person name="Ogura K."/>
            <person name="Otuka R."/>
            <person name="Nakazawa H."/>
            <person name="Takamiya M."/>
            <person name="Ohfuku Y."/>
            <person name="Funahashi T."/>
            <person name="Tanaka T."/>
            <person name="Kudoh Y."/>
            <person name="Yamazaki J."/>
            <person name="Kushida N."/>
            <person name="Oguchi A."/>
            <person name="Aoki K."/>
            <person name="Nakamura Y."/>
            <person name="Robb T.F."/>
            <person name="Horikoshi K."/>
            <person name="Masuchi Y."/>
            <person name="Shizuya H."/>
            <person name="Kikuchi H."/>
        </authorList>
    </citation>
    <scope>NUCLEOTIDE SEQUENCE [LARGE SCALE GENOMIC DNA]</scope>
    <source>
        <strain evidence="9">ATCC 700860 / DSM 12428 / JCM 9974 / NBRC 100139 / OT-3</strain>
    </source>
</reference>
<sequence>MIKRRLSISGEDNSILDFNPYCCCSCFSVHALTTKTLTLLFLIPLPRDLIMIDEILKVLEKYSSSSEIKFMDIRMESIEYTELTIENGKVENLENNGERGVGVRVLINGWGFASTNDLTKIEEIVKTAIKMAKVSRISTSVYTRDPIEDNVEVKQGIKLKDIDLEEKVKLGVEVNNMLKRENIKTRKFSYSDIIVKKLYLSSEGSIIESTVPRVYLSISSVAKFSGKMQTYWKSFGGTGGWEIVEKIDFEHWANFVSKKAVSLLSARSPPSGEMQVIMDPELAGVFIHEALGHASEADAVKQEESILAGMLGKRIAVEELTVVDDPTLPGKFGSYIYDDEGIPGKRVEIIRDGVLVNYLNDRETSSLLNLEPNGHGRAQSYSHVPLVRMSNTYIEPGDWRFEEILDEVKFGVYMIGDKGGQVDVASGNFMFAAKEGYLVENGEIKGHLRDVALSGNILSALREIKAIGNDLKIEFPGFCGKGQWVPVDDGGPHVLTKAIVGGLE</sequence>
<evidence type="ECO:0000256" key="1">
    <source>
        <dbReference type="ARBA" id="ARBA00005836"/>
    </source>
</evidence>
<feature type="domain" description="Metalloprotease TldD/E C-terminal" evidence="6">
    <location>
        <begin position="271"/>
        <end position="498"/>
    </location>
</feature>
<dbReference type="InterPro" id="IPR051463">
    <property type="entry name" value="Peptidase_U62_metallo"/>
</dbReference>
<dbReference type="FunFam" id="3.30.2290.10:FF:000003">
    <property type="entry name" value="Zinc-dependent protease, TldD/PmbA family"/>
    <property type="match status" value="1"/>
</dbReference>
<dbReference type="SUPFAM" id="SSF111283">
    <property type="entry name" value="Putative modulator of DNA gyrase, PmbA/TldD"/>
    <property type="match status" value="1"/>
</dbReference>
<dbReference type="PANTHER" id="PTHR30624">
    <property type="entry name" value="UNCHARACTERIZED PROTEIN TLDD AND PMBA"/>
    <property type="match status" value="1"/>
</dbReference>
<dbReference type="InterPro" id="IPR045570">
    <property type="entry name" value="Metalloprtase-TldD/E_cen_dom"/>
</dbReference>